<protein>
    <submittedName>
        <fullName evidence="1">Uncharacterized protein</fullName>
    </submittedName>
</protein>
<keyword evidence="2" id="KW-1185">Reference proteome</keyword>
<sequence>MAPGCFHCCPPGNRRKRPSYLIYRAPPSNNCVSRAVWDYRVLRCCICIRAQN</sequence>
<proteinExistence type="predicted"/>
<dbReference type="AlphaFoldDB" id="A0AAW2EE45"/>
<comment type="caution">
    <text evidence="1">The sequence shown here is derived from an EMBL/GenBank/DDBJ whole genome shotgun (WGS) entry which is preliminary data.</text>
</comment>
<dbReference type="Proteomes" id="UP001430953">
    <property type="component" value="Unassembled WGS sequence"/>
</dbReference>
<accession>A0AAW2EE45</accession>
<dbReference type="EMBL" id="JADYXP020000024">
    <property type="protein sequence ID" value="KAL0101658.1"/>
    <property type="molecule type" value="Genomic_DNA"/>
</dbReference>
<reference evidence="1 2" key="1">
    <citation type="submission" date="2023-03" db="EMBL/GenBank/DDBJ databases">
        <title>High recombination rates correlate with genetic variation in Cardiocondyla obscurior ants.</title>
        <authorList>
            <person name="Errbii M."/>
        </authorList>
    </citation>
    <scope>NUCLEOTIDE SEQUENCE [LARGE SCALE GENOMIC DNA]</scope>
    <source>
        <strain evidence="1">Alpha-2009</strain>
        <tissue evidence="1">Whole body</tissue>
    </source>
</reference>
<name>A0AAW2EE45_9HYME</name>
<organism evidence="1 2">
    <name type="scientific">Cardiocondyla obscurior</name>
    <dbReference type="NCBI Taxonomy" id="286306"/>
    <lineage>
        <taxon>Eukaryota</taxon>
        <taxon>Metazoa</taxon>
        <taxon>Ecdysozoa</taxon>
        <taxon>Arthropoda</taxon>
        <taxon>Hexapoda</taxon>
        <taxon>Insecta</taxon>
        <taxon>Pterygota</taxon>
        <taxon>Neoptera</taxon>
        <taxon>Endopterygota</taxon>
        <taxon>Hymenoptera</taxon>
        <taxon>Apocrita</taxon>
        <taxon>Aculeata</taxon>
        <taxon>Formicoidea</taxon>
        <taxon>Formicidae</taxon>
        <taxon>Myrmicinae</taxon>
        <taxon>Cardiocondyla</taxon>
    </lineage>
</organism>
<evidence type="ECO:0000313" key="2">
    <source>
        <dbReference type="Proteomes" id="UP001430953"/>
    </source>
</evidence>
<evidence type="ECO:0000313" key="1">
    <source>
        <dbReference type="EMBL" id="KAL0101658.1"/>
    </source>
</evidence>
<gene>
    <name evidence="1" type="ORF">PUN28_019066</name>
</gene>